<keyword evidence="3" id="KW-1185">Reference proteome</keyword>
<proteinExistence type="predicted"/>
<name>A0ABU6VMQ0_9FABA</name>
<reference evidence="2 3" key="1">
    <citation type="journal article" date="2023" name="Plants (Basel)">
        <title>Bridging the Gap: Combining Genomics and Transcriptomics Approaches to Understand Stylosanthes scabra, an Orphan Legume from the Brazilian Caatinga.</title>
        <authorList>
            <person name="Ferreira-Neto J.R.C."/>
            <person name="da Silva M.D."/>
            <person name="Binneck E."/>
            <person name="de Melo N.F."/>
            <person name="da Silva R.H."/>
            <person name="de Melo A.L.T.M."/>
            <person name="Pandolfi V."/>
            <person name="Bustamante F.O."/>
            <person name="Brasileiro-Vidal A.C."/>
            <person name="Benko-Iseppon A.M."/>
        </authorList>
    </citation>
    <scope>NUCLEOTIDE SEQUENCE [LARGE SCALE GENOMIC DNA]</scope>
    <source>
        <tissue evidence="2">Leaves</tissue>
    </source>
</reference>
<sequence>MNMETQGDSSKVHWTEDSTSNQRSKRKSKEEVMSRACKGKNLIVELYQGSLLREGLSYGPVETQKTTKLTYEELREKGKPKHMNLELQTNSPNWKWKVRSNDRPQAGKQMKKKELCKDRNGGIYFVELASEDEEEEEKKRR</sequence>
<feature type="region of interest" description="Disordered" evidence="1">
    <location>
        <begin position="1"/>
        <end position="34"/>
    </location>
</feature>
<protein>
    <submittedName>
        <fullName evidence="2">Uncharacterized protein</fullName>
    </submittedName>
</protein>
<evidence type="ECO:0000256" key="1">
    <source>
        <dbReference type="SAM" id="MobiDB-lite"/>
    </source>
</evidence>
<feature type="region of interest" description="Disordered" evidence="1">
    <location>
        <begin position="76"/>
        <end position="114"/>
    </location>
</feature>
<comment type="caution">
    <text evidence="2">The sequence shown here is derived from an EMBL/GenBank/DDBJ whole genome shotgun (WGS) entry which is preliminary data.</text>
</comment>
<evidence type="ECO:0000313" key="2">
    <source>
        <dbReference type="EMBL" id="MED6174237.1"/>
    </source>
</evidence>
<dbReference type="EMBL" id="JASCZI010151732">
    <property type="protein sequence ID" value="MED6174237.1"/>
    <property type="molecule type" value="Genomic_DNA"/>
</dbReference>
<organism evidence="2 3">
    <name type="scientific">Stylosanthes scabra</name>
    <dbReference type="NCBI Taxonomy" id="79078"/>
    <lineage>
        <taxon>Eukaryota</taxon>
        <taxon>Viridiplantae</taxon>
        <taxon>Streptophyta</taxon>
        <taxon>Embryophyta</taxon>
        <taxon>Tracheophyta</taxon>
        <taxon>Spermatophyta</taxon>
        <taxon>Magnoliopsida</taxon>
        <taxon>eudicotyledons</taxon>
        <taxon>Gunneridae</taxon>
        <taxon>Pentapetalae</taxon>
        <taxon>rosids</taxon>
        <taxon>fabids</taxon>
        <taxon>Fabales</taxon>
        <taxon>Fabaceae</taxon>
        <taxon>Papilionoideae</taxon>
        <taxon>50 kb inversion clade</taxon>
        <taxon>dalbergioids sensu lato</taxon>
        <taxon>Dalbergieae</taxon>
        <taxon>Pterocarpus clade</taxon>
        <taxon>Stylosanthes</taxon>
    </lineage>
</organism>
<gene>
    <name evidence="2" type="ORF">PIB30_067206</name>
</gene>
<dbReference type="Proteomes" id="UP001341840">
    <property type="component" value="Unassembled WGS sequence"/>
</dbReference>
<evidence type="ECO:0000313" key="3">
    <source>
        <dbReference type="Proteomes" id="UP001341840"/>
    </source>
</evidence>
<accession>A0ABU6VMQ0</accession>